<proteinExistence type="predicted"/>
<comment type="caution">
    <text evidence="2">The sequence shown here is derived from an EMBL/GenBank/DDBJ whole genome shotgun (WGS) entry which is preliminary data.</text>
</comment>
<dbReference type="RefSeq" id="WP_133108397.1">
    <property type="nucleotide sequence ID" value="NZ_SMNA01000006.1"/>
</dbReference>
<accession>A0ABY2E654</accession>
<organism evidence="2 3">
    <name type="scientific">Occultella glacieicola</name>
    <dbReference type="NCBI Taxonomy" id="2518684"/>
    <lineage>
        <taxon>Bacteria</taxon>
        <taxon>Bacillati</taxon>
        <taxon>Actinomycetota</taxon>
        <taxon>Actinomycetes</taxon>
        <taxon>Micrococcales</taxon>
        <taxon>Ruaniaceae</taxon>
        <taxon>Occultella</taxon>
    </lineage>
</organism>
<keyword evidence="3" id="KW-1185">Reference proteome</keyword>
<name>A0ABY2E654_9MICO</name>
<dbReference type="EMBL" id="SMNA01000006">
    <property type="protein sequence ID" value="TDE92767.1"/>
    <property type="molecule type" value="Genomic_DNA"/>
</dbReference>
<protein>
    <submittedName>
        <fullName evidence="2">Uncharacterized protein</fullName>
    </submittedName>
</protein>
<evidence type="ECO:0000256" key="1">
    <source>
        <dbReference type="SAM" id="MobiDB-lite"/>
    </source>
</evidence>
<dbReference type="Proteomes" id="UP000504882">
    <property type="component" value="Unassembled WGS sequence"/>
</dbReference>
<reference evidence="2 3" key="1">
    <citation type="submission" date="2019-03" db="EMBL/GenBank/DDBJ databases">
        <title>Genomic features of bacteria from cold environments.</title>
        <authorList>
            <person name="Shen L."/>
        </authorList>
    </citation>
    <scope>NUCLEOTIDE SEQUENCE [LARGE SCALE GENOMIC DNA]</scope>
    <source>
        <strain evidence="3">T3246-1</strain>
    </source>
</reference>
<feature type="region of interest" description="Disordered" evidence="1">
    <location>
        <begin position="1"/>
        <end position="24"/>
    </location>
</feature>
<evidence type="ECO:0000313" key="3">
    <source>
        <dbReference type="Proteomes" id="UP000504882"/>
    </source>
</evidence>
<sequence>MSRGQGPRVRTRPKPATEPPHDADQDAEFLNGVICIDIRMRDETDDERAAALTTVTEDVAAFFREYVPDLQVVCRSGSVTLTCAGSLAEVMAVADTVRWHLGCLARWEGATAFNAQVGVAVGAMDAIASELSSRAEAAAACPMWRRRIR</sequence>
<evidence type="ECO:0000313" key="2">
    <source>
        <dbReference type="EMBL" id="TDE92767.1"/>
    </source>
</evidence>
<gene>
    <name evidence="2" type="ORF">EXU48_14735</name>
</gene>